<dbReference type="Gene3D" id="1.20.120.330">
    <property type="entry name" value="Nucleotidyltransferases domain 2"/>
    <property type="match status" value="1"/>
</dbReference>
<sequence>MSTAYYALFHLAARNCADTLIGSSKAGRSRHAWAEVYRALAHGAAKAACGDRAVIARFPPPIVAFADAFVELQAKRHMADYDPYAVFEKSAVSVHIDVAERVMRNFATAPAKDRCAFASWLLFRNPIRR</sequence>
<organism evidence="1 2">
    <name type="scientific">Azorhizobium oxalatiphilum</name>
    <dbReference type="NCBI Taxonomy" id="980631"/>
    <lineage>
        <taxon>Bacteria</taxon>
        <taxon>Pseudomonadati</taxon>
        <taxon>Pseudomonadota</taxon>
        <taxon>Alphaproteobacteria</taxon>
        <taxon>Hyphomicrobiales</taxon>
        <taxon>Xanthobacteraceae</taxon>
        <taxon>Azorhizobium</taxon>
    </lineage>
</organism>
<dbReference type="AlphaFoldDB" id="A0A917CC03"/>
<evidence type="ECO:0000313" key="1">
    <source>
        <dbReference type="EMBL" id="GGF79509.1"/>
    </source>
</evidence>
<gene>
    <name evidence="1" type="ORF">GCM10007301_44450</name>
</gene>
<name>A0A917CC03_9HYPH</name>
<evidence type="ECO:0008006" key="3">
    <source>
        <dbReference type="Google" id="ProtNLM"/>
    </source>
</evidence>
<accession>A0A917CC03</accession>
<reference evidence="1" key="2">
    <citation type="submission" date="2020-09" db="EMBL/GenBank/DDBJ databases">
        <authorList>
            <person name="Sun Q."/>
            <person name="Sedlacek I."/>
        </authorList>
    </citation>
    <scope>NUCLEOTIDE SEQUENCE</scope>
    <source>
        <strain evidence="1">CCM 7897</strain>
    </source>
</reference>
<keyword evidence="2" id="KW-1185">Reference proteome</keyword>
<dbReference type="Proteomes" id="UP000606044">
    <property type="component" value="Unassembled WGS sequence"/>
</dbReference>
<proteinExistence type="predicted"/>
<protein>
    <recommendedName>
        <fullName evidence="3">HEPN domain-containing protein</fullName>
    </recommendedName>
</protein>
<dbReference type="EMBL" id="BMCT01000008">
    <property type="protein sequence ID" value="GGF79509.1"/>
    <property type="molecule type" value="Genomic_DNA"/>
</dbReference>
<comment type="caution">
    <text evidence="1">The sequence shown here is derived from an EMBL/GenBank/DDBJ whole genome shotgun (WGS) entry which is preliminary data.</text>
</comment>
<reference evidence="1" key="1">
    <citation type="journal article" date="2014" name="Int. J. Syst. Evol. Microbiol.">
        <title>Complete genome sequence of Corynebacterium casei LMG S-19264T (=DSM 44701T), isolated from a smear-ripened cheese.</title>
        <authorList>
            <consortium name="US DOE Joint Genome Institute (JGI-PGF)"/>
            <person name="Walter F."/>
            <person name="Albersmeier A."/>
            <person name="Kalinowski J."/>
            <person name="Ruckert C."/>
        </authorList>
    </citation>
    <scope>NUCLEOTIDE SEQUENCE</scope>
    <source>
        <strain evidence="1">CCM 7897</strain>
    </source>
</reference>
<evidence type="ECO:0000313" key="2">
    <source>
        <dbReference type="Proteomes" id="UP000606044"/>
    </source>
</evidence>